<dbReference type="GO" id="GO:0020037">
    <property type="term" value="F:heme binding"/>
    <property type="evidence" value="ECO:0007669"/>
    <property type="project" value="InterPro"/>
</dbReference>
<sequence>SDNAEAMLELHGLPDEQIVMRVTGCPNGCGRAMLAEIGLVGKAPGRYNLHLGGNRIGSRIPRMYQENITEPDILASLDELIGRWAKEREAGEGFGDFTVRAGIIRPVLDPARDFWE</sequence>
<keyword evidence="7" id="KW-0028">Amino-acid biosynthesis</keyword>
<comment type="function">
    <text evidence="16">Component of the sulfite reductase complex that catalyzes the 6-electron reduction of sulfite to sulfide. This is one of several activities required for the biosynthesis of L-cysteine from sulfate.</text>
</comment>
<evidence type="ECO:0000256" key="12">
    <source>
        <dbReference type="ARBA" id="ARBA00023004"/>
    </source>
</evidence>
<comment type="similarity">
    <text evidence="4">Belongs to the nitrite and sulfite reductase 4Fe-4S domain family.</text>
</comment>
<feature type="non-terminal residue" evidence="18">
    <location>
        <position position="1"/>
    </location>
</feature>
<evidence type="ECO:0000313" key="18">
    <source>
        <dbReference type="EMBL" id="TGD05191.1"/>
    </source>
</evidence>
<evidence type="ECO:0000256" key="15">
    <source>
        <dbReference type="ARBA" id="ARBA00052219"/>
    </source>
</evidence>
<comment type="pathway">
    <text evidence="3">Sulfur metabolism; hydrogen sulfide biosynthesis; hydrogen sulfide from sulfite (NADPH route): step 1/1.</text>
</comment>
<evidence type="ECO:0000256" key="3">
    <source>
        <dbReference type="ARBA" id="ARBA00004774"/>
    </source>
</evidence>
<dbReference type="GO" id="GO:0000103">
    <property type="term" value="P:sulfate assimilation"/>
    <property type="evidence" value="ECO:0007669"/>
    <property type="project" value="TreeGrafter"/>
</dbReference>
<dbReference type="PANTHER" id="PTHR11493:SF47">
    <property type="entry name" value="SULFITE REDUCTASE [NADPH] SUBUNIT BETA"/>
    <property type="match status" value="1"/>
</dbReference>
<dbReference type="InterPro" id="IPR045169">
    <property type="entry name" value="NO2/SO3_Rdtase_4Fe4S_prot"/>
</dbReference>
<comment type="catalytic activity">
    <reaction evidence="15">
        <text>hydrogen sulfide + 3 NADP(+) + 3 H2O = sulfite + 3 NADPH + 4 H(+)</text>
        <dbReference type="Rhea" id="RHEA:13801"/>
        <dbReference type="ChEBI" id="CHEBI:15377"/>
        <dbReference type="ChEBI" id="CHEBI:15378"/>
        <dbReference type="ChEBI" id="CHEBI:17359"/>
        <dbReference type="ChEBI" id="CHEBI:29919"/>
        <dbReference type="ChEBI" id="CHEBI:57783"/>
        <dbReference type="ChEBI" id="CHEBI:58349"/>
        <dbReference type="EC" id="1.8.1.2"/>
    </reaction>
</comment>
<dbReference type="PANTHER" id="PTHR11493">
    <property type="entry name" value="SULFITE REDUCTASE [NADPH] SUBUNIT BETA-RELATED"/>
    <property type="match status" value="1"/>
</dbReference>
<comment type="subunit">
    <text evidence="17">Alpha(8)-beta(8). The alpha component is a flavoprotein, the beta component is a hemoprotein.</text>
</comment>
<dbReference type="GO" id="GO:0050311">
    <property type="term" value="F:sulfite reductase (ferredoxin) activity"/>
    <property type="evidence" value="ECO:0007669"/>
    <property type="project" value="TreeGrafter"/>
</dbReference>
<reference evidence="18 19" key="1">
    <citation type="submission" date="2018-03" db="EMBL/GenBank/DDBJ databases">
        <title>Non-Typhoidal Salmonella genome sequencing and assembly.</title>
        <authorList>
            <person name="Matchawe C."/>
        </authorList>
    </citation>
    <scope>NUCLEOTIDE SEQUENCE [LARGE SCALE GENOMIC DNA]</scope>
    <source>
        <strain evidence="18 19">31eva</strain>
    </source>
</reference>
<dbReference type="SUPFAM" id="SSF56014">
    <property type="entry name" value="Nitrite and sulphite reductase 4Fe-4S domain-like"/>
    <property type="match status" value="1"/>
</dbReference>
<evidence type="ECO:0000256" key="9">
    <source>
        <dbReference type="ARBA" id="ARBA00022723"/>
    </source>
</evidence>
<dbReference type="GO" id="GO:0004783">
    <property type="term" value="F:sulfite reductase (NADPH) activity"/>
    <property type="evidence" value="ECO:0007669"/>
    <property type="project" value="UniProtKB-EC"/>
</dbReference>
<dbReference type="GO" id="GO:0051539">
    <property type="term" value="F:4 iron, 4 sulfur cluster binding"/>
    <property type="evidence" value="ECO:0007669"/>
    <property type="project" value="UniProtKB-KW"/>
</dbReference>
<dbReference type="InterPro" id="IPR045854">
    <property type="entry name" value="NO2/SO3_Rdtase_4Fe4S_sf"/>
</dbReference>
<dbReference type="EC" id="1.8.1.2" evidence="5"/>
<keyword evidence="10" id="KW-0521">NADP</keyword>
<evidence type="ECO:0000256" key="13">
    <source>
        <dbReference type="ARBA" id="ARBA00023014"/>
    </source>
</evidence>
<keyword evidence="13" id="KW-0411">Iron-sulfur</keyword>
<evidence type="ECO:0000256" key="10">
    <source>
        <dbReference type="ARBA" id="ARBA00022857"/>
    </source>
</evidence>
<dbReference type="Proteomes" id="UP000298226">
    <property type="component" value="Unassembled WGS sequence"/>
</dbReference>
<dbReference type="EMBL" id="PYKH01000067">
    <property type="protein sequence ID" value="TGD05191.1"/>
    <property type="molecule type" value="Genomic_DNA"/>
</dbReference>
<keyword evidence="6" id="KW-0004">4Fe-4S</keyword>
<evidence type="ECO:0000256" key="8">
    <source>
        <dbReference type="ARBA" id="ARBA00022617"/>
    </source>
</evidence>
<dbReference type="FunFam" id="3.30.413.10:FF:000003">
    <property type="entry name" value="Sulfite reductase [NADPH] hemoprotein beta-component"/>
    <property type="match status" value="1"/>
</dbReference>
<organism evidence="18 19">
    <name type="scientific">Salmonella enterica subsp. enterica serovar Wilhelmsburg</name>
    <dbReference type="NCBI Taxonomy" id="1960126"/>
    <lineage>
        <taxon>Bacteria</taxon>
        <taxon>Pseudomonadati</taxon>
        <taxon>Pseudomonadota</taxon>
        <taxon>Gammaproteobacteria</taxon>
        <taxon>Enterobacterales</taxon>
        <taxon>Enterobacteriaceae</taxon>
        <taxon>Salmonella</taxon>
    </lineage>
</organism>
<dbReference type="Gene3D" id="3.30.413.10">
    <property type="entry name" value="Sulfite Reductase Hemoprotein, domain 1"/>
    <property type="match status" value="1"/>
</dbReference>
<keyword evidence="9" id="KW-0479">Metal-binding</keyword>
<dbReference type="GO" id="GO:0009337">
    <property type="term" value="C:sulfite reductase complex (NADPH)"/>
    <property type="evidence" value="ECO:0007669"/>
    <property type="project" value="TreeGrafter"/>
</dbReference>
<keyword evidence="14" id="KW-0198">Cysteine biosynthesis</keyword>
<evidence type="ECO:0000256" key="11">
    <source>
        <dbReference type="ARBA" id="ARBA00023002"/>
    </source>
</evidence>
<accession>A0A659RS79</accession>
<proteinExistence type="inferred from homology"/>
<evidence type="ECO:0000256" key="17">
    <source>
        <dbReference type="ARBA" id="ARBA00062253"/>
    </source>
</evidence>
<evidence type="ECO:0000256" key="6">
    <source>
        <dbReference type="ARBA" id="ARBA00022485"/>
    </source>
</evidence>
<keyword evidence="8" id="KW-0349">Heme</keyword>
<keyword evidence="12" id="KW-0408">Iron</keyword>
<comment type="cofactor">
    <cofactor evidence="1">
        <name>siroheme</name>
        <dbReference type="ChEBI" id="CHEBI:60052"/>
    </cofactor>
</comment>
<dbReference type="GO" id="GO:0019344">
    <property type="term" value="P:cysteine biosynthetic process"/>
    <property type="evidence" value="ECO:0007669"/>
    <property type="project" value="UniProtKB-KW"/>
</dbReference>
<gene>
    <name evidence="18" type="ORF">C9F06_10940</name>
</gene>
<evidence type="ECO:0000313" key="19">
    <source>
        <dbReference type="Proteomes" id="UP000298226"/>
    </source>
</evidence>
<dbReference type="InterPro" id="IPR006066">
    <property type="entry name" value="NO2/SO3_Rdtase_FeS/sirohaem_BS"/>
</dbReference>
<dbReference type="GO" id="GO:0046872">
    <property type="term" value="F:metal ion binding"/>
    <property type="evidence" value="ECO:0007669"/>
    <property type="project" value="UniProtKB-KW"/>
</dbReference>
<dbReference type="AlphaFoldDB" id="A0A659RS79"/>
<evidence type="ECO:0000256" key="4">
    <source>
        <dbReference type="ARBA" id="ARBA00010429"/>
    </source>
</evidence>
<keyword evidence="11" id="KW-0560">Oxidoreductase</keyword>
<evidence type="ECO:0000256" key="5">
    <source>
        <dbReference type="ARBA" id="ARBA00012604"/>
    </source>
</evidence>
<evidence type="ECO:0000256" key="1">
    <source>
        <dbReference type="ARBA" id="ARBA00001929"/>
    </source>
</evidence>
<name>A0A659RS79_SALET</name>
<evidence type="ECO:0000256" key="2">
    <source>
        <dbReference type="ARBA" id="ARBA00001966"/>
    </source>
</evidence>
<evidence type="ECO:0000256" key="16">
    <source>
        <dbReference type="ARBA" id="ARBA00057160"/>
    </source>
</evidence>
<protein>
    <recommendedName>
        <fullName evidence="5">assimilatory sulfite reductase (NADPH)</fullName>
        <ecNumber evidence="5">1.8.1.2</ecNumber>
    </recommendedName>
</protein>
<comment type="caution">
    <text evidence="18">The sequence shown here is derived from an EMBL/GenBank/DDBJ whole genome shotgun (WGS) entry which is preliminary data.</text>
</comment>
<evidence type="ECO:0000256" key="14">
    <source>
        <dbReference type="ARBA" id="ARBA00023192"/>
    </source>
</evidence>
<dbReference type="PROSITE" id="PS00365">
    <property type="entry name" value="NIR_SIR"/>
    <property type="match status" value="1"/>
</dbReference>
<comment type="cofactor">
    <cofactor evidence="2">
        <name>[4Fe-4S] cluster</name>
        <dbReference type="ChEBI" id="CHEBI:49883"/>
    </cofactor>
</comment>
<evidence type="ECO:0000256" key="7">
    <source>
        <dbReference type="ARBA" id="ARBA00022605"/>
    </source>
</evidence>